<dbReference type="PROSITE" id="PS50144">
    <property type="entry name" value="MATH"/>
    <property type="match status" value="1"/>
</dbReference>
<dbReference type="InterPro" id="IPR008974">
    <property type="entry name" value="TRAF-like"/>
</dbReference>
<dbReference type="EMBL" id="JBICBT010000693">
    <property type="protein sequence ID" value="KAL3104930.1"/>
    <property type="molecule type" value="Genomic_DNA"/>
</dbReference>
<dbReference type="Pfam" id="PF07707">
    <property type="entry name" value="BACK"/>
    <property type="match status" value="1"/>
</dbReference>
<evidence type="ECO:0000259" key="1">
    <source>
        <dbReference type="PROSITE" id="PS50097"/>
    </source>
</evidence>
<dbReference type="InterPro" id="IPR000210">
    <property type="entry name" value="BTB/POZ_dom"/>
</dbReference>
<dbReference type="PROSITE" id="PS50097">
    <property type="entry name" value="BTB"/>
    <property type="match status" value="1"/>
</dbReference>
<dbReference type="Pfam" id="PF22486">
    <property type="entry name" value="MATH_2"/>
    <property type="match status" value="2"/>
</dbReference>
<sequence length="590" mass="66723">MKKLEDRMKVLLSTANGADIHFLVGEEKELFRAHKCILMLASDVFEAMFRFDEKNATDKVPSGELPKPVEVPDVEAAAFKVMLSFIYADDLSELGGDNALAVIYAAKKYNISGLIGHCLQKIPIRNLPNVFLAHSQALLFDLEDFARKCLLYICQNAETLFITEEFLQIDQNLLCELFERDQLVVSNEFEIWKAALRWADEKCRQNAIECSAENRRAALGPALFKIRFSLITLMKFEKEIAPLGLLSMQEVLSVVDSHANFRDLPGQIPLKFPRHVRCSDWNIPRGDGRGTLALEIEKFCEFTREEILTSRESEVKVYLKELPWKILAEIKTNDQSNEKCLAFSLLCAAPLDKSWSCICSATFRIVSQKSGTEDLKAKISANIFYNNSIGREFPNFISVEELMDPSRGLYDKNEDKVTLAIDVIVEERKTETIKSKSNKSNGTIEMQIDKLSEFARENFGSERSSETVQMKGLSWKIAARIGPREEGTGKCLGFFLSCTTVEEDDCVSCKCSATFRIVSQKNGAEDLTRKFVEDSFISPDYDMPGFSDFISFSELMDPSRGLYDEQEDKVKLAVDFRVEEADVVASIICK</sequence>
<organism evidence="3 4">
    <name type="scientific">Heterodera trifolii</name>
    <dbReference type="NCBI Taxonomy" id="157864"/>
    <lineage>
        <taxon>Eukaryota</taxon>
        <taxon>Metazoa</taxon>
        <taxon>Ecdysozoa</taxon>
        <taxon>Nematoda</taxon>
        <taxon>Chromadorea</taxon>
        <taxon>Rhabditida</taxon>
        <taxon>Tylenchina</taxon>
        <taxon>Tylenchomorpha</taxon>
        <taxon>Tylenchoidea</taxon>
        <taxon>Heteroderidae</taxon>
        <taxon>Heteroderinae</taxon>
        <taxon>Heterodera</taxon>
    </lineage>
</organism>
<dbReference type="InterPro" id="IPR011705">
    <property type="entry name" value="BACK"/>
</dbReference>
<dbReference type="PANTHER" id="PTHR45774">
    <property type="entry name" value="BTB/POZ DOMAIN-CONTAINING"/>
    <property type="match status" value="1"/>
</dbReference>
<dbReference type="Gene3D" id="1.25.40.420">
    <property type="match status" value="1"/>
</dbReference>
<dbReference type="InterPro" id="IPR011333">
    <property type="entry name" value="SKP1/BTB/POZ_sf"/>
</dbReference>
<accession>A0ABD2KPQ3</accession>
<evidence type="ECO:0008006" key="5">
    <source>
        <dbReference type="Google" id="ProtNLM"/>
    </source>
</evidence>
<dbReference type="SMART" id="SM00225">
    <property type="entry name" value="BTB"/>
    <property type="match status" value="1"/>
</dbReference>
<dbReference type="InterPro" id="IPR002083">
    <property type="entry name" value="MATH/TRAF_dom"/>
</dbReference>
<dbReference type="Pfam" id="PF00651">
    <property type="entry name" value="BTB"/>
    <property type="match status" value="1"/>
</dbReference>
<proteinExistence type="predicted"/>
<dbReference type="SUPFAM" id="SSF54695">
    <property type="entry name" value="POZ domain"/>
    <property type="match status" value="1"/>
</dbReference>
<comment type="caution">
    <text evidence="3">The sequence shown here is derived from an EMBL/GenBank/DDBJ whole genome shotgun (WGS) entry which is preliminary data.</text>
</comment>
<reference evidence="3 4" key="1">
    <citation type="submission" date="2024-10" db="EMBL/GenBank/DDBJ databases">
        <authorList>
            <person name="Kim D."/>
        </authorList>
    </citation>
    <scope>NUCLEOTIDE SEQUENCE [LARGE SCALE GENOMIC DNA]</scope>
    <source>
        <strain evidence="3">BH-2024</strain>
    </source>
</reference>
<keyword evidence="4" id="KW-1185">Reference proteome</keyword>
<feature type="domain" description="BTB" evidence="1">
    <location>
        <begin position="18"/>
        <end position="92"/>
    </location>
</feature>
<evidence type="ECO:0000313" key="3">
    <source>
        <dbReference type="EMBL" id="KAL3104930.1"/>
    </source>
</evidence>
<evidence type="ECO:0000259" key="2">
    <source>
        <dbReference type="PROSITE" id="PS50144"/>
    </source>
</evidence>
<gene>
    <name evidence="3" type="ORF">niasHT_028462</name>
</gene>
<dbReference type="AlphaFoldDB" id="A0ABD2KPQ3"/>
<dbReference type="Gene3D" id="2.60.210.10">
    <property type="entry name" value="Apoptosis, Tumor Necrosis Factor Receptor Associated Protein 2, Chain A"/>
    <property type="match status" value="2"/>
</dbReference>
<dbReference type="SMART" id="SM00061">
    <property type="entry name" value="MATH"/>
    <property type="match status" value="2"/>
</dbReference>
<dbReference type="Proteomes" id="UP001620626">
    <property type="component" value="Unassembled WGS sequence"/>
</dbReference>
<feature type="domain" description="MATH" evidence="2">
    <location>
        <begin position="441"/>
        <end position="574"/>
    </location>
</feature>
<dbReference type="SMART" id="SM00875">
    <property type="entry name" value="BACK"/>
    <property type="match status" value="1"/>
</dbReference>
<protein>
    <recommendedName>
        <fullName evidence="5">BTB/POZ domain-containing protein</fullName>
    </recommendedName>
</protein>
<dbReference type="PANTHER" id="PTHR45774:SF3">
    <property type="entry name" value="BTB (POZ) DOMAIN-CONTAINING 2B-RELATED"/>
    <property type="match status" value="1"/>
</dbReference>
<dbReference type="SUPFAM" id="SSF49599">
    <property type="entry name" value="TRAF domain-like"/>
    <property type="match status" value="2"/>
</dbReference>
<name>A0ABD2KPQ3_9BILA</name>
<evidence type="ECO:0000313" key="4">
    <source>
        <dbReference type="Proteomes" id="UP001620626"/>
    </source>
</evidence>
<dbReference type="Gene3D" id="3.30.710.10">
    <property type="entry name" value="Potassium Channel Kv1.1, Chain A"/>
    <property type="match status" value="1"/>
</dbReference>